<feature type="compositionally biased region" description="Polar residues" evidence="2">
    <location>
        <begin position="170"/>
        <end position="204"/>
    </location>
</feature>
<dbReference type="PROSITE" id="PS50157">
    <property type="entry name" value="ZINC_FINGER_C2H2_2"/>
    <property type="match status" value="1"/>
</dbReference>
<accession>A0A9P5PIT7</accession>
<feature type="domain" description="C2H2-type" evidence="3">
    <location>
        <begin position="412"/>
        <end position="439"/>
    </location>
</feature>
<dbReference type="Proteomes" id="UP000772434">
    <property type="component" value="Unassembled WGS sequence"/>
</dbReference>
<feature type="compositionally biased region" description="Polar residues" evidence="2">
    <location>
        <begin position="335"/>
        <end position="351"/>
    </location>
</feature>
<gene>
    <name evidence="4" type="ORF">BDP27DRAFT_1424013</name>
</gene>
<dbReference type="PROSITE" id="PS00028">
    <property type="entry name" value="ZINC_FINGER_C2H2_1"/>
    <property type="match status" value="1"/>
</dbReference>
<dbReference type="Gene3D" id="3.30.160.60">
    <property type="entry name" value="Classic Zinc Finger"/>
    <property type="match status" value="1"/>
</dbReference>
<keyword evidence="5" id="KW-1185">Reference proteome</keyword>
<protein>
    <recommendedName>
        <fullName evidence="3">C2H2-type domain-containing protein</fullName>
    </recommendedName>
</protein>
<dbReference type="InterPro" id="IPR036236">
    <property type="entry name" value="Znf_C2H2_sf"/>
</dbReference>
<dbReference type="AlphaFoldDB" id="A0A9P5PIT7"/>
<dbReference type="EMBL" id="JADNRY010000090">
    <property type="protein sequence ID" value="KAF9066231.1"/>
    <property type="molecule type" value="Genomic_DNA"/>
</dbReference>
<proteinExistence type="predicted"/>
<organism evidence="4 5">
    <name type="scientific">Rhodocollybia butyracea</name>
    <dbReference type="NCBI Taxonomy" id="206335"/>
    <lineage>
        <taxon>Eukaryota</taxon>
        <taxon>Fungi</taxon>
        <taxon>Dikarya</taxon>
        <taxon>Basidiomycota</taxon>
        <taxon>Agaricomycotina</taxon>
        <taxon>Agaricomycetes</taxon>
        <taxon>Agaricomycetidae</taxon>
        <taxon>Agaricales</taxon>
        <taxon>Marasmiineae</taxon>
        <taxon>Omphalotaceae</taxon>
        <taxon>Rhodocollybia</taxon>
    </lineage>
</organism>
<evidence type="ECO:0000256" key="2">
    <source>
        <dbReference type="SAM" id="MobiDB-lite"/>
    </source>
</evidence>
<evidence type="ECO:0000313" key="5">
    <source>
        <dbReference type="Proteomes" id="UP000772434"/>
    </source>
</evidence>
<reference evidence="4" key="1">
    <citation type="submission" date="2020-11" db="EMBL/GenBank/DDBJ databases">
        <authorList>
            <consortium name="DOE Joint Genome Institute"/>
            <person name="Ahrendt S."/>
            <person name="Riley R."/>
            <person name="Andreopoulos W."/>
            <person name="Labutti K."/>
            <person name="Pangilinan J."/>
            <person name="Ruiz-Duenas F.J."/>
            <person name="Barrasa J.M."/>
            <person name="Sanchez-Garcia M."/>
            <person name="Camarero S."/>
            <person name="Miyauchi S."/>
            <person name="Serrano A."/>
            <person name="Linde D."/>
            <person name="Babiker R."/>
            <person name="Drula E."/>
            <person name="Ayuso-Fernandez I."/>
            <person name="Pacheco R."/>
            <person name="Padilla G."/>
            <person name="Ferreira P."/>
            <person name="Barriuso J."/>
            <person name="Kellner H."/>
            <person name="Castanera R."/>
            <person name="Alfaro M."/>
            <person name="Ramirez L."/>
            <person name="Pisabarro A.G."/>
            <person name="Kuo A."/>
            <person name="Tritt A."/>
            <person name="Lipzen A."/>
            <person name="He G."/>
            <person name="Yan M."/>
            <person name="Ng V."/>
            <person name="Cullen D."/>
            <person name="Martin F."/>
            <person name="Rosso M.-N."/>
            <person name="Henrissat B."/>
            <person name="Hibbett D."/>
            <person name="Martinez A.T."/>
            <person name="Grigoriev I.V."/>
        </authorList>
    </citation>
    <scope>NUCLEOTIDE SEQUENCE</scope>
    <source>
        <strain evidence="4">AH 40177</strain>
    </source>
</reference>
<comment type="caution">
    <text evidence="4">The sequence shown here is derived from an EMBL/GenBank/DDBJ whole genome shotgun (WGS) entry which is preliminary data.</text>
</comment>
<evidence type="ECO:0000256" key="1">
    <source>
        <dbReference type="PROSITE-ProRule" id="PRU00042"/>
    </source>
</evidence>
<dbReference type="InterPro" id="IPR013087">
    <property type="entry name" value="Znf_C2H2_type"/>
</dbReference>
<evidence type="ECO:0000259" key="3">
    <source>
        <dbReference type="PROSITE" id="PS50157"/>
    </source>
</evidence>
<keyword evidence="1" id="KW-0479">Metal-binding</keyword>
<evidence type="ECO:0000313" key="4">
    <source>
        <dbReference type="EMBL" id="KAF9066231.1"/>
    </source>
</evidence>
<keyword evidence="1" id="KW-0863">Zinc-finger</keyword>
<sequence>MITLPPIHDIFDDWHFQGFLPSREPILLPKLRIVRPDIYKREGRQNATTPPFDHVVQYIPLTSALNRKADAWGCAKSDDSGITQRNVPSIGNYGGVDSWRRSRITISSLSNQTTITTTQIAGTRRNEGTADLDYSVGGFAPYDRSLLCPSNSTTESEAFSAFPQGHGSPKASTLRHQPGSSSKRSLGTRSRTAAPGSVSSTSNIRGARSRTAVPVSVSSTSNKISQLRYVGYSRMDHNEHHFVTVDRQPSSISIGAACDTRSGIPYFSSNVPSVNEFTFNGEVGRQPSAHINHSSSTIRSSSPPIVRFPLLSYLRNMGQTSYAAVVPRSTPNPLVNSPMTVSHTTSDSIIPSASPHPEIKPLRKRKKRDPHLAPYQSIIKPAKLICSFCFREFQHRPSFKSHLLSHPEFQKLFCGECGKGYPTAEGMLKHTKGCVGRKPVAHDNDGPEPRFESGVFLHLNAEDFERFMQHQVT</sequence>
<feature type="region of interest" description="Disordered" evidence="2">
    <location>
        <begin position="156"/>
        <end position="217"/>
    </location>
</feature>
<dbReference type="GO" id="GO:0008270">
    <property type="term" value="F:zinc ion binding"/>
    <property type="evidence" value="ECO:0007669"/>
    <property type="project" value="UniProtKB-KW"/>
</dbReference>
<name>A0A9P5PIT7_9AGAR</name>
<feature type="region of interest" description="Disordered" evidence="2">
    <location>
        <begin position="335"/>
        <end position="371"/>
    </location>
</feature>
<dbReference type="SUPFAM" id="SSF57667">
    <property type="entry name" value="beta-beta-alpha zinc fingers"/>
    <property type="match status" value="1"/>
</dbReference>
<keyword evidence="1" id="KW-0862">Zinc</keyword>